<dbReference type="PANTHER" id="PTHR14859:SF1">
    <property type="entry name" value="PGAP2-INTERACTING PROTEIN"/>
    <property type="match status" value="1"/>
</dbReference>
<keyword evidence="1" id="KW-0812">Transmembrane</keyword>
<dbReference type="Gene3D" id="3.60.10.10">
    <property type="entry name" value="Endonuclease/exonuclease/phosphatase"/>
    <property type="match status" value="1"/>
</dbReference>
<dbReference type="InterPro" id="IPR051916">
    <property type="entry name" value="GPI-anchor_lipid_remodeler"/>
</dbReference>
<keyword evidence="1" id="KW-1133">Transmembrane helix</keyword>
<keyword evidence="3" id="KW-1185">Reference proteome</keyword>
<dbReference type="GO" id="GO:0016020">
    <property type="term" value="C:membrane"/>
    <property type="evidence" value="ECO:0007669"/>
    <property type="project" value="GOC"/>
</dbReference>
<dbReference type="GO" id="GO:0016787">
    <property type="term" value="F:hydrolase activity"/>
    <property type="evidence" value="ECO:0007669"/>
    <property type="project" value="UniProtKB-KW"/>
</dbReference>
<feature type="transmembrane region" description="Helical" evidence="1">
    <location>
        <begin position="46"/>
        <end position="71"/>
    </location>
</feature>
<name>A0A0R1GT38_9LACO</name>
<dbReference type="Proteomes" id="UP000050909">
    <property type="component" value="Unassembled WGS sequence"/>
</dbReference>
<comment type="caution">
    <text evidence="2">The sequence shown here is derived from an EMBL/GenBank/DDBJ whole genome shotgun (WGS) entry which is preliminary data.</text>
</comment>
<dbReference type="GO" id="GO:0006506">
    <property type="term" value="P:GPI anchor biosynthetic process"/>
    <property type="evidence" value="ECO:0007669"/>
    <property type="project" value="TreeGrafter"/>
</dbReference>
<sequence>MNDVSINLTAASTHEVVPFFINRVCYQLLKTRSTFLGGKIIMKLKWLWQTLAAIVFIILVAAGSYLAYAYITYYRLPDNESLGVKHNRENTVQVGRTYHAQSWNVGYGSYPPSYSFFMDGGKYAKAYDKATVTRLTRGIVKTSKSAKADFYFYQEVDQDGDRSRHVDQVKRITNAFAHTHSGVYGQNYDSPYLFYPFNDPIGKAKSGLITLAATRIGKATRYSLPIETNFNKFIDLDRAFTVSKLPTDNGKQFELVNIHLSAFTKDHSIQEAQFAKLFKYINQAYRAGNYVVVAGDYNHRLLQNAPEIFHTTSKVQTWTHLFPFNKLPAGFYVPRMELAAAKTPSVRALDQPYQKGESFVTLVDGFILSPNVEAQEIHVVDAGFVNSDHNPVRLTFKLKK</sequence>
<evidence type="ECO:0000313" key="3">
    <source>
        <dbReference type="Proteomes" id="UP000050909"/>
    </source>
</evidence>
<protein>
    <submittedName>
        <fullName evidence="2">Metal-dependent hydrolase</fullName>
    </submittedName>
</protein>
<dbReference type="SUPFAM" id="SSF56219">
    <property type="entry name" value="DNase I-like"/>
    <property type="match status" value="1"/>
</dbReference>
<reference evidence="2 3" key="1">
    <citation type="journal article" date="2015" name="Genome Announc.">
        <title>Expanding the biotechnology potential of lactobacilli through comparative genomics of 213 strains and associated genera.</title>
        <authorList>
            <person name="Sun Z."/>
            <person name="Harris H.M."/>
            <person name="McCann A."/>
            <person name="Guo C."/>
            <person name="Argimon S."/>
            <person name="Zhang W."/>
            <person name="Yang X."/>
            <person name="Jeffery I.B."/>
            <person name="Cooney J.C."/>
            <person name="Kagawa T.F."/>
            <person name="Liu W."/>
            <person name="Song Y."/>
            <person name="Salvetti E."/>
            <person name="Wrobel A."/>
            <person name="Rasinkangas P."/>
            <person name="Parkhill J."/>
            <person name="Rea M.C."/>
            <person name="O'Sullivan O."/>
            <person name="Ritari J."/>
            <person name="Douillard F.P."/>
            <person name="Paul Ross R."/>
            <person name="Yang R."/>
            <person name="Briner A.E."/>
            <person name="Felis G.E."/>
            <person name="de Vos W.M."/>
            <person name="Barrangou R."/>
            <person name="Klaenhammer T.R."/>
            <person name="Caufield P.W."/>
            <person name="Cui Y."/>
            <person name="Zhang H."/>
            <person name="O'Toole P.W."/>
        </authorList>
    </citation>
    <scope>NUCLEOTIDE SEQUENCE [LARGE SCALE GENOMIC DNA]</scope>
    <source>
        <strain evidence="2 3">DSM 20534</strain>
    </source>
</reference>
<dbReference type="EMBL" id="AZCV01000007">
    <property type="protein sequence ID" value="KRK37119.1"/>
    <property type="molecule type" value="Genomic_DNA"/>
</dbReference>
<dbReference type="InterPro" id="IPR036691">
    <property type="entry name" value="Endo/exonu/phosph_ase_sf"/>
</dbReference>
<dbReference type="AlphaFoldDB" id="A0A0R1GT38"/>
<accession>A0A0R1GT38</accession>
<proteinExistence type="predicted"/>
<evidence type="ECO:0000313" key="2">
    <source>
        <dbReference type="EMBL" id="KRK37119.1"/>
    </source>
</evidence>
<dbReference type="PATRIC" id="fig|1423722.3.peg.1488"/>
<keyword evidence="1" id="KW-0472">Membrane</keyword>
<organism evidence="2 3">
    <name type="scientific">Amylolactobacillus amylotrophicus DSM 20534</name>
    <dbReference type="NCBI Taxonomy" id="1423722"/>
    <lineage>
        <taxon>Bacteria</taxon>
        <taxon>Bacillati</taxon>
        <taxon>Bacillota</taxon>
        <taxon>Bacilli</taxon>
        <taxon>Lactobacillales</taxon>
        <taxon>Lactobacillaceae</taxon>
        <taxon>Amylolactobacillus</taxon>
    </lineage>
</organism>
<dbReference type="PANTHER" id="PTHR14859">
    <property type="entry name" value="CALCOFLUOR WHITE HYPERSENSITIVE PROTEIN PRECURSOR"/>
    <property type="match status" value="1"/>
</dbReference>
<keyword evidence="2" id="KW-0378">Hydrolase</keyword>
<evidence type="ECO:0000256" key="1">
    <source>
        <dbReference type="SAM" id="Phobius"/>
    </source>
</evidence>
<gene>
    <name evidence="2" type="ORF">FC62_GL001462</name>
</gene>